<comment type="caution">
    <text evidence="2">The sequence shown here is derived from an EMBL/GenBank/DDBJ whole genome shotgun (WGS) entry which is preliminary data.</text>
</comment>
<accession>A0A7Y9LA62</accession>
<feature type="transmembrane region" description="Helical" evidence="1">
    <location>
        <begin position="145"/>
        <end position="162"/>
    </location>
</feature>
<keyword evidence="1" id="KW-0472">Membrane</keyword>
<feature type="transmembrane region" description="Helical" evidence="1">
    <location>
        <begin position="194"/>
        <end position="220"/>
    </location>
</feature>
<dbReference type="Proteomes" id="UP000569914">
    <property type="component" value="Unassembled WGS sequence"/>
</dbReference>
<evidence type="ECO:0000313" key="2">
    <source>
        <dbReference type="EMBL" id="NYE72524.1"/>
    </source>
</evidence>
<evidence type="ECO:0000313" key="3">
    <source>
        <dbReference type="Proteomes" id="UP000569914"/>
    </source>
</evidence>
<dbReference type="AlphaFoldDB" id="A0A7Y9LA62"/>
<feature type="transmembrane region" description="Helical" evidence="1">
    <location>
        <begin position="52"/>
        <end position="76"/>
    </location>
</feature>
<protein>
    <submittedName>
        <fullName evidence="2">Uncharacterized protein</fullName>
    </submittedName>
</protein>
<feature type="transmembrane region" description="Helical" evidence="1">
    <location>
        <begin position="240"/>
        <end position="262"/>
    </location>
</feature>
<reference evidence="2 3" key="1">
    <citation type="submission" date="2020-07" db="EMBL/GenBank/DDBJ databases">
        <title>Sequencing the genomes of 1000 actinobacteria strains.</title>
        <authorList>
            <person name="Klenk H.-P."/>
        </authorList>
    </citation>
    <scope>NUCLEOTIDE SEQUENCE [LARGE SCALE GENOMIC DNA]</scope>
    <source>
        <strain evidence="2 3">DSM 22083</strain>
    </source>
</reference>
<dbReference type="RefSeq" id="WP_179753384.1">
    <property type="nucleotide sequence ID" value="NZ_JACCBU010000001.1"/>
</dbReference>
<keyword evidence="1" id="KW-0812">Transmembrane</keyword>
<gene>
    <name evidence="2" type="ORF">BKA15_003853</name>
</gene>
<feature type="transmembrane region" description="Helical" evidence="1">
    <location>
        <begin position="88"/>
        <end position="109"/>
    </location>
</feature>
<dbReference type="EMBL" id="JACCBU010000001">
    <property type="protein sequence ID" value="NYE72524.1"/>
    <property type="molecule type" value="Genomic_DNA"/>
</dbReference>
<evidence type="ECO:0000256" key="1">
    <source>
        <dbReference type="SAM" id="Phobius"/>
    </source>
</evidence>
<proteinExistence type="predicted"/>
<feature type="transmembrane region" description="Helical" evidence="1">
    <location>
        <begin position="319"/>
        <end position="344"/>
    </location>
</feature>
<feature type="transmembrane region" description="Helical" evidence="1">
    <location>
        <begin position="283"/>
        <end position="307"/>
    </location>
</feature>
<sequence length="374" mass="39890">MHPRRARSLLIIAALWSAGYLVVAVAWAAGAPGYPYGDHWDPAPGPVSLLDAVPAPTGSLIMIIAAGLGLLTAAWLLTHPRGGGPARVLTGGILAVGAGIIVAGDYRLLMAIGRTPVFLITKLTTGFPPDMSFGLFFAEMYKLPVLHQLWLLVGLAIWLIALRAYWTHARGGCPACGRPERLRWWATRRGARRWGLVATAVAVVCPLPYVASRYLLAAGIPAGGFSRDEMVQMNAEAPGLWLFGAGLATFGLIGALLTLGLVQRWGERWPFWVPVLRGRQINPLAAVIPAGLVSLLLPGAALMLVRIDLVRYAAGEFNIVPLLLTAPWVLWGFALAAATLAYWLRRRPDCPVCRVDATVPDPSLSSAGSAAAAR</sequence>
<keyword evidence="1" id="KW-1133">Transmembrane helix</keyword>
<organism evidence="2 3">
    <name type="scientific">Microlunatus parietis</name>
    <dbReference type="NCBI Taxonomy" id="682979"/>
    <lineage>
        <taxon>Bacteria</taxon>
        <taxon>Bacillati</taxon>
        <taxon>Actinomycetota</taxon>
        <taxon>Actinomycetes</taxon>
        <taxon>Propionibacteriales</taxon>
        <taxon>Propionibacteriaceae</taxon>
        <taxon>Microlunatus</taxon>
    </lineage>
</organism>
<name>A0A7Y9LA62_9ACTN</name>
<keyword evidence="3" id="KW-1185">Reference proteome</keyword>